<accession>A0A2H3FVP4</accession>
<gene>
    <name evidence="2" type="ORF">AU210_015929</name>
</gene>
<feature type="compositionally biased region" description="Basic and acidic residues" evidence="1">
    <location>
        <begin position="35"/>
        <end position="44"/>
    </location>
</feature>
<dbReference type="Proteomes" id="UP000219602">
    <property type="component" value="Chromosome RC"/>
</dbReference>
<feature type="region of interest" description="Disordered" evidence="1">
    <location>
        <begin position="33"/>
        <end position="56"/>
    </location>
</feature>
<name>A0A2H3FVP4_FUSOX</name>
<organism evidence="2 3">
    <name type="scientific">Fusarium oxysporum f. sp. radicis-cucumerinum</name>
    <dbReference type="NCBI Taxonomy" id="327505"/>
    <lineage>
        <taxon>Eukaryota</taxon>
        <taxon>Fungi</taxon>
        <taxon>Dikarya</taxon>
        <taxon>Ascomycota</taxon>
        <taxon>Pezizomycotina</taxon>
        <taxon>Sordariomycetes</taxon>
        <taxon>Hypocreomycetidae</taxon>
        <taxon>Hypocreales</taxon>
        <taxon>Nectriaceae</taxon>
        <taxon>Fusarium</taxon>
        <taxon>Fusarium oxysporum species complex</taxon>
    </lineage>
</organism>
<reference evidence="2 3" key="2">
    <citation type="journal article" date="2017" name="Sci. Rep.">
        <title>A mobile pathogenicity chromosome in Fusarium oxysporum for infection of multiple cucurbit species.</title>
        <authorList>
            <person name="van Dam P."/>
            <person name="Fokkens L."/>
            <person name="Ayukawa Y."/>
            <person name="van der Gragt M."/>
            <person name="Ter Horst A."/>
            <person name="Brankovics B."/>
            <person name="Houterman P.M."/>
            <person name="Arie T."/>
            <person name="Rep M."/>
        </authorList>
    </citation>
    <scope>NUCLEOTIDE SEQUENCE [LARGE SCALE GENOMIC DNA]</scope>
    <source>
        <strain evidence="2 3">Forc016</strain>
    </source>
</reference>
<proteinExistence type="predicted"/>
<reference evidence="2 3" key="1">
    <citation type="journal article" date="2016" name="Environ. Microbiol.">
        <title>Effector profiles distinguish formae speciales of Fusarium oxysporum.</title>
        <authorList>
            <person name="van Dam P."/>
            <person name="Fokkens L."/>
            <person name="Schmidt S.M."/>
            <person name="Linmans J.H."/>
            <person name="Kistler H.C."/>
            <person name="Ma L.J."/>
            <person name="Rep M."/>
        </authorList>
    </citation>
    <scope>NUCLEOTIDE SEQUENCE [LARGE SCALE GENOMIC DNA]</scope>
    <source>
        <strain evidence="2 3">Forc016</strain>
    </source>
</reference>
<dbReference type="EMBL" id="MABQ02000012">
    <property type="protein sequence ID" value="PCD22130.1"/>
    <property type="molecule type" value="Genomic_DNA"/>
</dbReference>
<comment type="caution">
    <text evidence="2">The sequence shown here is derived from an EMBL/GenBank/DDBJ whole genome shotgun (WGS) entry which is preliminary data.</text>
</comment>
<protein>
    <submittedName>
        <fullName evidence="2">Uncharacterized protein</fullName>
    </submittedName>
</protein>
<dbReference type="AlphaFoldDB" id="A0A2H3FVP4"/>
<evidence type="ECO:0000313" key="2">
    <source>
        <dbReference type="EMBL" id="PCD22130.1"/>
    </source>
</evidence>
<sequence>MVNGAQQHQEVESQNARGAEVLGRVAQKLMGRVFKNSEGRRDQAGEQANHGGDQAGDPVPALYRMVLFQFILLPLPSSLRKLTSRRSPNHHLVHALLSVANPPDLLRLRTPEPHVSPPLGAVPALLPVLVPQDDPLPPAEALAVEPVLVVHEVALDALEVAHDAVPVTLLGFLRRLLEPAVLVRVLSRLQADALILERVEDVVGPVGPARGLALPWRGP</sequence>
<evidence type="ECO:0000313" key="3">
    <source>
        <dbReference type="Proteomes" id="UP000219602"/>
    </source>
</evidence>
<evidence type="ECO:0000256" key="1">
    <source>
        <dbReference type="SAM" id="MobiDB-lite"/>
    </source>
</evidence>